<keyword evidence="1" id="KW-0862">Zinc</keyword>
<evidence type="ECO:0000313" key="3">
    <source>
        <dbReference type="Proteomes" id="UP000187001"/>
    </source>
</evidence>
<protein>
    <submittedName>
        <fullName evidence="2">LmbE family protein</fullName>
    </submittedName>
</protein>
<dbReference type="Pfam" id="PF02585">
    <property type="entry name" value="PIG-L"/>
    <property type="match status" value="1"/>
</dbReference>
<reference evidence="2 3" key="1">
    <citation type="submission" date="2016-07" db="EMBL/GenBank/DDBJ databases">
        <authorList>
            <person name="Sutton G."/>
            <person name="Brinkac L."/>
            <person name="Sanka R."/>
            <person name="Adams M."/>
            <person name="Lau E."/>
            <person name="Kumar A."/>
            <person name="Macaden R."/>
        </authorList>
    </citation>
    <scope>NUCLEOTIDE SEQUENCE [LARGE SCALE GENOMIC DNA]</scope>
    <source>
        <strain evidence="2 3">GA-0871</strain>
    </source>
</reference>
<dbReference type="AlphaFoldDB" id="A0ABD6QDM2"/>
<proteinExistence type="predicted"/>
<dbReference type="Gene3D" id="3.40.50.10320">
    <property type="entry name" value="LmbE-like"/>
    <property type="match status" value="1"/>
</dbReference>
<dbReference type="EMBL" id="MBER01000171">
    <property type="protein sequence ID" value="OMC34410.1"/>
    <property type="molecule type" value="Genomic_DNA"/>
</dbReference>
<evidence type="ECO:0000256" key="1">
    <source>
        <dbReference type="ARBA" id="ARBA00022833"/>
    </source>
</evidence>
<dbReference type="InterPro" id="IPR024078">
    <property type="entry name" value="LmbE-like_dom_sf"/>
</dbReference>
<sequence length="246" mass="26505">MSNAMRFAARPIAGGGTPAAAWAGIACPVLDLTDCPELIVVAPHPDDETLGFGATSAALARRGVRVQVVSVTDGGAAYPGCSPRQRRCLQQRRRRELECAVETLGLPTPIHLDLPDGDVAGCRSELADRLADLLADSPDGTWCAVTWRGDGHPDHEAAGWAAAEAAARTGTVLLEYPLWMWHWAEPGDDAVPWSRMQQARHQAWAKDRKVRAIGCYASQLDSPDGDAVLPPFVVDRLLRVGEVVFR</sequence>
<dbReference type="InterPro" id="IPR003737">
    <property type="entry name" value="GlcNAc_PI_deacetylase-related"/>
</dbReference>
<dbReference type="Proteomes" id="UP000187001">
    <property type="component" value="Unassembled WGS sequence"/>
</dbReference>
<dbReference type="PANTHER" id="PTHR12993:SF29">
    <property type="entry name" value="BLR3841 PROTEIN"/>
    <property type="match status" value="1"/>
</dbReference>
<accession>A0ABD6QDM2</accession>
<dbReference type="GO" id="GO:0016137">
    <property type="term" value="P:glycoside metabolic process"/>
    <property type="evidence" value="ECO:0007669"/>
    <property type="project" value="UniProtKB-ARBA"/>
</dbReference>
<name>A0ABD6QDM2_MYCFO</name>
<dbReference type="SUPFAM" id="SSF102588">
    <property type="entry name" value="LmbE-like"/>
    <property type="match status" value="1"/>
</dbReference>
<gene>
    <name evidence="2" type="ORF">A5742_13615</name>
</gene>
<dbReference type="PROSITE" id="PS51257">
    <property type="entry name" value="PROKAR_LIPOPROTEIN"/>
    <property type="match status" value="1"/>
</dbReference>
<evidence type="ECO:0000313" key="2">
    <source>
        <dbReference type="EMBL" id="OMC34410.1"/>
    </source>
</evidence>
<dbReference type="RefSeq" id="WP_076207868.1">
    <property type="nucleotide sequence ID" value="NZ_MBER01000171.1"/>
</dbReference>
<organism evidence="2 3">
    <name type="scientific">Mycolicibacterium fortuitum</name>
    <name type="common">Mycobacterium fortuitum</name>
    <dbReference type="NCBI Taxonomy" id="1766"/>
    <lineage>
        <taxon>Bacteria</taxon>
        <taxon>Bacillati</taxon>
        <taxon>Actinomycetota</taxon>
        <taxon>Actinomycetes</taxon>
        <taxon>Mycobacteriales</taxon>
        <taxon>Mycobacteriaceae</taxon>
        <taxon>Mycolicibacterium</taxon>
    </lineage>
</organism>
<dbReference type="PANTHER" id="PTHR12993">
    <property type="entry name" value="N-ACETYLGLUCOSAMINYL-PHOSPHATIDYLINOSITOL DE-N-ACETYLASE-RELATED"/>
    <property type="match status" value="1"/>
</dbReference>
<comment type="caution">
    <text evidence="2">The sequence shown here is derived from an EMBL/GenBank/DDBJ whole genome shotgun (WGS) entry which is preliminary data.</text>
</comment>